<dbReference type="GO" id="GO:0006631">
    <property type="term" value="P:fatty acid metabolic process"/>
    <property type="evidence" value="ECO:0007669"/>
    <property type="project" value="TreeGrafter"/>
</dbReference>
<organism evidence="5 6">
    <name type="scientific">Nocardia puris</name>
    <dbReference type="NCBI Taxonomy" id="208602"/>
    <lineage>
        <taxon>Bacteria</taxon>
        <taxon>Bacillati</taxon>
        <taxon>Actinomycetota</taxon>
        <taxon>Actinomycetes</taxon>
        <taxon>Mycobacteriales</taxon>
        <taxon>Nocardiaceae</taxon>
        <taxon>Nocardia</taxon>
    </lineage>
</organism>
<sequence>MLDAQPRTAGPLDLLGCHPRDRVDDYLGKGWWHAETMLDLFDDAVERRGDEPAVTDPANLSSLTGATPESVTWRQLNERADDLATTLWRNGIRAGDVVAMWLPNTVTQVAAYFALWRLGVTATPMPMAYGRHELSTVLARSGARAVITVGAFGDSAPAEVASGGDILVFATGTGLPEGVIDLGVRPGADDVGDMREYRSHIRHTVNDRITICWTSGTEAAPKGVPRCHGDWLAVGHGVQDGISVAETSVVLNPFPLVNMAGFAGSLMPWLIGGAHLVQHQPLDLAVFLGQIERYRATHTIMAPAILTLLLQRAELRASVDLSSLRTVGSGGSALPPGVVRAWQDDLGVEVTNFFGSNEGVCLMGTYADTPDPTVRAQHLPNYGYRGREWTARLAAHTEVALVDPRTGERVTTPGGIGELRIAGPTVFAGYLGGTEAADPFDADGMLRSGDVFELCAPDGEYLRFVERSKEIIVRGGMNIAPAEVEGLLIDHPGIADAAVVGYDDPVMGEKCCAVVVPAPGADVTLESVRDFLTGRGVAGFKIPERLELAEALPRNPVGKLLRRRIKESLS</sequence>
<dbReference type="GO" id="GO:0031956">
    <property type="term" value="F:medium-chain fatty acid-CoA ligase activity"/>
    <property type="evidence" value="ECO:0007669"/>
    <property type="project" value="TreeGrafter"/>
</dbReference>
<dbReference type="SUPFAM" id="SSF56801">
    <property type="entry name" value="Acetyl-CoA synthetase-like"/>
    <property type="match status" value="1"/>
</dbReference>
<feature type="domain" description="AMP-dependent synthetase/ligase" evidence="3">
    <location>
        <begin position="41"/>
        <end position="431"/>
    </location>
</feature>
<dbReference type="InterPro" id="IPR045851">
    <property type="entry name" value="AMP-bd_C_sf"/>
</dbReference>
<dbReference type="Gene3D" id="3.40.50.12780">
    <property type="entry name" value="N-terminal domain of ligase-like"/>
    <property type="match status" value="1"/>
</dbReference>
<accession>A0A366E2M2</accession>
<keyword evidence="6" id="KW-1185">Reference proteome</keyword>
<dbReference type="InterPro" id="IPR025110">
    <property type="entry name" value="AMP-bd_C"/>
</dbReference>
<comment type="similarity">
    <text evidence="1">Belongs to the ATP-dependent AMP-binding enzyme family.</text>
</comment>
<evidence type="ECO:0000313" key="6">
    <source>
        <dbReference type="Proteomes" id="UP000252586"/>
    </source>
</evidence>
<dbReference type="Proteomes" id="UP000252586">
    <property type="component" value="Unassembled WGS sequence"/>
</dbReference>
<evidence type="ECO:0000259" key="4">
    <source>
        <dbReference type="Pfam" id="PF13193"/>
    </source>
</evidence>
<reference evidence="5 6" key="1">
    <citation type="submission" date="2018-06" db="EMBL/GenBank/DDBJ databases">
        <title>Genomic Encyclopedia of Type Strains, Phase IV (KMG-IV): sequencing the most valuable type-strain genomes for metagenomic binning, comparative biology and taxonomic classification.</title>
        <authorList>
            <person name="Goeker M."/>
        </authorList>
    </citation>
    <scope>NUCLEOTIDE SEQUENCE [LARGE SCALE GENOMIC DNA]</scope>
    <source>
        <strain evidence="5 6">DSM 44599</strain>
    </source>
</reference>
<gene>
    <name evidence="5" type="ORF">DFR74_101598</name>
</gene>
<name>A0A366E2M2_9NOCA</name>
<evidence type="ECO:0000256" key="1">
    <source>
        <dbReference type="ARBA" id="ARBA00006432"/>
    </source>
</evidence>
<keyword evidence="2 5" id="KW-0436">Ligase</keyword>
<proteinExistence type="inferred from homology"/>
<dbReference type="RefSeq" id="WP_067512988.1">
    <property type="nucleotide sequence ID" value="NZ_CP107943.1"/>
</dbReference>
<comment type="caution">
    <text evidence="5">The sequence shown here is derived from an EMBL/GenBank/DDBJ whole genome shotgun (WGS) entry which is preliminary data.</text>
</comment>
<dbReference type="InterPro" id="IPR042099">
    <property type="entry name" value="ANL_N_sf"/>
</dbReference>
<dbReference type="Pfam" id="PF13193">
    <property type="entry name" value="AMP-binding_C"/>
    <property type="match status" value="1"/>
</dbReference>
<dbReference type="Gene3D" id="3.30.300.30">
    <property type="match status" value="1"/>
</dbReference>
<feature type="domain" description="AMP-binding enzyme C-terminal" evidence="4">
    <location>
        <begin position="483"/>
        <end position="559"/>
    </location>
</feature>
<dbReference type="AlphaFoldDB" id="A0A366E2M2"/>
<dbReference type="EMBL" id="QNRE01000001">
    <property type="protein sequence ID" value="RBO96583.1"/>
    <property type="molecule type" value="Genomic_DNA"/>
</dbReference>
<dbReference type="PANTHER" id="PTHR43201">
    <property type="entry name" value="ACYL-COA SYNTHETASE"/>
    <property type="match status" value="1"/>
</dbReference>
<dbReference type="STRING" id="1210090.GCA_001613185_05648"/>
<evidence type="ECO:0000259" key="3">
    <source>
        <dbReference type="Pfam" id="PF00501"/>
    </source>
</evidence>
<dbReference type="Pfam" id="PF00501">
    <property type="entry name" value="AMP-binding"/>
    <property type="match status" value="1"/>
</dbReference>
<dbReference type="InterPro" id="IPR000873">
    <property type="entry name" value="AMP-dep_synth/lig_dom"/>
</dbReference>
<evidence type="ECO:0000256" key="2">
    <source>
        <dbReference type="ARBA" id="ARBA00022598"/>
    </source>
</evidence>
<evidence type="ECO:0000313" key="5">
    <source>
        <dbReference type="EMBL" id="RBO96583.1"/>
    </source>
</evidence>
<dbReference type="PANTHER" id="PTHR43201:SF5">
    <property type="entry name" value="MEDIUM-CHAIN ACYL-COA LIGASE ACSF2, MITOCHONDRIAL"/>
    <property type="match status" value="1"/>
</dbReference>
<protein>
    <submittedName>
        <fullName evidence="5">Acyl-CoA synthetase (AMP-forming)/AMP-acid ligase II</fullName>
    </submittedName>
</protein>